<name>A0AAN9QJD4_CANGL</name>
<reference evidence="1 2" key="1">
    <citation type="submission" date="2024-01" db="EMBL/GenBank/DDBJ databases">
        <title>The genomes of 5 underutilized Papilionoideae crops provide insights into root nodulation and disease resistanc.</title>
        <authorList>
            <person name="Jiang F."/>
        </authorList>
    </citation>
    <scope>NUCLEOTIDE SEQUENCE [LARGE SCALE GENOMIC DNA]</scope>
    <source>
        <strain evidence="1">LVBAO_FW01</strain>
        <tissue evidence="1">Leaves</tissue>
    </source>
</reference>
<proteinExistence type="predicted"/>
<gene>
    <name evidence="1" type="ORF">VNO77_18176</name>
</gene>
<dbReference type="Proteomes" id="UP001367508">
    <property type="component" value="Unassembled WGS sequence"/>
</dbReference>
<evidence type="ECO:0000313" key="1">
    <source>
        <dbReference type="EMBL" id="KAK7337594.1"/>
    </source>
</evidence>
<comment type="caution">
    <text evidence="1">The sequence shown here is derived from an EMBL/GenBank/DDBJ whole genome shotgun (WGS) entry which is preliminary data.</text>
</comment>
<organism evidence="1 2">
    <name type="scientific">Canavalia gladiata</name>
    <name type="common">Sword bean</name>
    <name type="synonym">Dolichos gladiatus</name>
    <dbReference type="NCBI Taxonomy" id="3824"/>
    <lineage>
        <taxon>Eukaryota</taxon>
        <taxon>Viridiplantae</taxon>
        <taxon>Streptophyta</taxon>
        <taxon>Embryophyta</taxon>
        <taxon>Tracheophyta</taxon>
        <taxon>Spermatophyta</taxon>
        <taxon>Magnoliopsida</taxon>
        <taxon>eudicotyledons</taxon>
        <taxon>Gunneridae</taxon>
        <taxon>Pentapetalae</taxon>
        <taxon>rosids</taxon>
        <taxon>fabids</taxon>
        <taxon>Fabales</taxon>
        <taxon>Fabaceae</taxon>
        <taxon>Papilionoideae</taxon>
        <taxon>50 kb inversion clade</taxon>
        <taxon>NPAAA clade</taxon>
        <taxon>indigoferoid/millettioid clade</taxon>
        <taxon>Phaseoleae</taxon>
        <taxon>Canavalia</taxon>
    </lineage>
</organism>
<evidence type="ECO:0000313" key="2">
    <source>
        <dbReference type="Proteomes" id="UP001367508"/>
    </source>
</evidence>
<sequence>MEVLVGNVWTVAPKAYKTCSFIRNSFQVSILPRTCTRRFLSIFSIYEGRCRRTLSTVDLWPDAVRGVAGSGA</sequence>
<protein>
    <submittedName>
        <fullName evidence="1">Uncharacterized protein</fullName>
    </submittedName>
</protein>
<dbReference type="AlphaFoldDB" id="A0AAN9QJD4"/>
<dbReference type="EMBL" id="JAYMYQ010000004">
    <property type="protein sequence ID" value="KAK7337594.1"/>
    <property type="molecule type" value="Genomic_DNA"/>
</dbReference>
<accession>A0AAN9QJD4</accession>
<keyword evidence="2" id="KW-1185">Reference proteome</keyword>